<feature type="compositionally biased region" description="Basic and acidic residues" evidence="1">
    <location>
        <begin position="179"/>
        <end position="196"/>
    </location>
</feature>
<keyword evidence="3" id="KW-1185">Reference proteome</keyword>
<reference evidence="2" key="1">
    <citation type="submission" date="2020-06" db="EMBL/GenBank/DDBJ databases">
        <authorList>
            <person name="Onetto C."/>
        </authorList>
    </citation>
    <scope>NUCLEOTIDE SEQUENCE</scope>
</reference>
<dbReference type="Proteomes" id="UP000714618">
    <property type="component" value="Unassembled WGS sequence"/>
</dbReference>
<comment type="caution">
    <text evidence="2">The sequence shown here is derived from an EMBL/GenBank/DDBJ whole genome shotgun (WGS) entry which is preliminary data.</text>
</comment>
<dbReference type="AlphaFoldDB" id="A0A9N8JLE6"/>
<evidence type="ECO:0000256" key="1">
    <source>
        <dbReference type="SAM" id="MobiDB-lite"/>
    </source>
</evidence>
<evidence type="ECO:0000313" key="3">
    <source>
        <dbReference type="Proteomes" id="UP000714618"/>
    </source>
</evidence>
<organism evidence="2 3">
    <name type="scientific">Aureobasidium mustum</name>
    <dbReference type="NCBI Taxonomy" id="2773714"/>
    <lineage>
        <taxon>Eukaryota</taxon>
        <taxon>Fungi</taxon>
        <taxon>Dikarya</taxon>
        <taxon>Ascomycota</taxon>
        <taxon>Pezizomycotina</taxon>
        <taxon>Dothideomycetes</taxon>
        <taxon>Dothideomycetidae</taxon>
        <taxon>Dothideales</taxon>
        <taxon>Saccotheciaceae</taxon>
        <taxon>Aureobasidium</taxon>
    </lineage>
</organism>
<evidence type="ECO:0000313" key="2">
    <source>
        <dbReference type="EMBL" id="CAD0087207.1"/>
    </source>
</evidence>
<sequence length="213" mass="25160">MPAEELHLDLRWHRVAGRADEVTPQLLPLIVENTSKSLKRFSLRSDCDPHCFGGNPLEGIALEDWYEGLEEISLIKLCMREEQMRDFLRVQKASLKRLTLSELILIGDWDRLLSWVSRNFALEQFTLDRAYALKPHRWNETNNRAYLWYNTGLQCQTRAEMCHGLDLFISSQAATRQAEEERKRKEIEQQEIERASRRSSRLSRTEGRKHYQQ</sequence>
<feature type="region of interest" description="Disordered" evidence="1">
    <location>
        <begin position="179"/>
        <end position="213"/>
    </location>
</feature>
<protein>
    <submittedName>
        <fullName evidence="2">Uncharacterized protein</fullName>
    </submittedName>
</protein>
<feature type="compositionally biased region" description="Basic and acidic residues" evidence="1">
    <location>
        <begin position="203"/>
        <end position="213"/>
    </location>
</feature>
<gene>
    <name evidence="2" type="ORF">AWRI4233_LOCUS1270</name>
</gene>
<dbReference type="EMBL" id="CAIJEO010000002">
    <property type="protein sequence ID" value="CAD0087207.1"/>
    <property type="molecule type" value="Genomic_DNA"/>
</dbReference>
<dbReference type="OrthoDB" id="5279008at2759"/>
<proteinExistence type="predicted"/>
<accession>A0A9N8JLE6</accession>
<name>A0A9N8JLE6_9PEZI</name>